<dbReference type="EMBL" id="CP144693">
    <property type="protein sequence ID" value="WVZ01375.1"/>
    <property type="molecule type" value="Genomic_DNA"/>
</dbReference>
<organism evidence="2 3">
    <name type="scientific">Vigna mungo</name>
    <name type="common">Black gram</name>
    <name type="synonym">Phaseolus mungo</name>
    <dbReference type="NCBI Taxonomy" id="3915"/>
    <lineage>
        <taxon>Eukaryota</taxon>
        <taxon>Viridiplantae</taxon>
        <taxon>Streptophyta</taxon>
        <taxon>Embryophyta</taxon>
        <taxon>Tracheophyta</taxon>
        <taxon>Spermatophyta</taxon>
        <taxon>Magnoliopsida</taxon>
        <taxon>eudicotyledons</taxon>
        <taxon>Gunneridae</taxon>
        <taxon>Pentapetalae</taxon>
        <taxon>rosids</taxon>
        <taxon>fabids</taxon>
        <taxon>Fabales</taxon>
        <taxon>Fabaceae</taxon>
        <taxon>Papilionoideae</taxon>
        <taxon>50 kb inversion clade</taxon>
        <taxon>NPAAA clade</taxon>
        <taxon>indigoferoid/millettioid clade</taxon>
        <taxon>Phaseoleae</taxon>
        <taxon>Vigna</taxon>
    </lineage>
</organism>
<evidence type="ECO:0000256" key="1">
    <source>
        <dbReference type="SAM" id="MobiDB-lite"/>
    </source>
</evidence>
<protein>
    <submittedName>
        <fullName evidence="2">Uncharacterized protein</fullName>
    </submittedName>
</protein>
<feature type="non-terminal residue" evidence="2">
    <location>
        <position position="1"/>
    </location>
</feature>
<sequence>PKVGDRGSSTKESRPTFPKVGDRGSSTKESRPAFPKVGDRGSTTKEPRLASPKISTTSLKQDQWPVHSSTRRGDLKAKANQATCPFHKSHLLKPIASLTSFSGLGG</sequence>
<dbReference type="Proteomes" id="UP001374535">
    <property type="component" value="Chromosome 8"/>
</dbReference>
<dbReference type="AlphaFoldDB" id="A0AAQ3N2H2"/>
<proteinExistence type="predicted"/>
<keyword evidence="3" id="KW-1185">Reference proteome</keyword>
<gene>
    <name evidence="2" type="ORF">V8G54_027444</name>
</gene>
<feature type="compositionally biased region" description="Basic and acidic residues" evidence="1">
    <location>
        <begin position="1"/>
        <end position="48"/>
    </location>
</feature>
<reference evidence="2 3" key="1">
    <citation type="journal article" date="2023" name="Life. Sci Alliance">
        <title>Evolutionary insights into 3D genome organization and epigenetic landscape of Vigna mungo.</title>
        <authorList>
            <person name="Junaid A."/>
            <person name="Singh B."/>
            <person name="Bhatia S."/>
        </authorList>
    </citation>
    <scope>NUCLEOTIDE SEQUENCE [LARGE SCALE GENOMIC DNA]</scope>
    <source>
        <strain evidence="2">Urdbean</strain>
    </source>
</reference>
<name>A0AAQ3N2H2_VIGMU</name>
<accession>A0AAQ3N2H2</accession>
<evidence type="ECO:0000313" key="3">
    <source>
        <dbReference type="Proteomes" id="UP001374535"/>
    </source>
</evidence>
<evidence type="ECO:0000313" key="2">
    <source>
        <dbReference type="EMBL" id="WVZ01375.1"/>
    </source>
</evidence>
<feature type="region of interest" description="Disordered" evidence="1">
    <location>
        <begin position="1"/>
        <end position="77"/>
    </location>
</feature>